<evidence type="ECO:0000313" key="3">
    <source>
        <dbReference type="Proteomes" id="UP001366166"/>
    </source>
</evidence>
<gene>
    <name evidence="2" type="ORF">FAK_09950</name>
</gene>
<keyword evidence="1" id="KW-0732">Signal</keyword>
<protein>
    <submittedName>
        <fullName evidence="2">Uncharacterized protein</fullName>
    </submittedName>
</protein>
<dbReference type="KEGG" id="dmp:FAK_09950"/>
<dbReference type="Proteomes" id="UP001366166">
    <property type="component" value="Chromosome"/>
</dbReference>
<evidence type="ECO:0000313" key="2">
    <source>
        <dbReference type="EMBL" id="BEQ13929.1"/>
    </source>
</evidence>
<name>A0AAU9EL63_9BACT</name>
<dbReference type="AlphaFoldDB" id="A0AAU9EL63"/>
<dbReference type="EMBL" id="AP028679">
    <property type="protein sequence ID" value="BEQ13929.1"/>
    <property type="molecule type" value="Genomic_DNA"/>
</dbReference>
<organism evidence="2 3">
    <name type="scientific">Desulfoferula mesophila</name>
    <dbReference type="NCBI Taxonomy" id="3058419"/>
    <lineage>
        <taxon>Bacteria</taxon>
        <taxon>Pseudomonadati</taxon>
        <taxon>Thermodesulfobacteriota</taxon>
        <taxon>Desulfarculia</taxon>
        <taxon>Desulfarculales</taxon>
        <taxon>Desulfarculaceae</taxon>
        <taxon>Desulfoferula</taxon>
    </lineage>
</organism>
<feature type="signal peptide" evidence="1">
    <location>
        <begin position="1"/>
        <end position="26"/>
    </location>
</feature>
<reference evidence="3" key="1">
    <citation type="journal article" date="2023" name="Arch. Microbiol.">
        <title>Desulfoferula mesophilus gen. nov. sp. nov., a mesophilic sulfate-reducing bacterium isolated from a brackish lake sediment.</title>
        <authorList>
            <person name="Watanabe T."/>
            <person name="Yabe T."/>
            <person name="Tsuji J.M."/>
            <person name="Fukui M."/>
        </authorList>
    </citation>
    <scope>NUCLEOTIDE SEQUENCE [LARGE SCALE GENOMIC DNA]</scope>
    <source>
        <strain evidence="3">12FAK</strain>
    </source>
</reference>
<accession>A0AAU9EL63</accession>
<dbReference type="RefSeq" id="WP_338605659.1">
    <property type="nucleotide sequence ID" value="NZ_AP028679.1"/>
</dbReference>
<keyword evidence="3" id="KW-1185">Reference proteome</keyword>
<proteinExistence type="predicted"/>
<feature type="chain" id="PRO_5043571953" evidence="1">
    <location>
        <begin position="27"/>
        <end position="126"/>
    </location>
</feature>
<sequence>MKRSLKIFTVAALGALLLAGASVALAGNLTGNWNGNWTCPDGEIKNGKLHGNLTQNGDKVSGTWTLVGTIKGNISGPLTGTAKGGMFIGDLKAGGKNVHFDGHYTDNKITGNYSSPIGNGGFTVTK</sequence>
<evidence type="ECO:0000256" key="1">
    <source>
        <dbReference type="SAM" id="SignalP"/>
    </source>
</evidence>